<dbReference type="SMART" id="SM00903">
    <property type="entry name" value="Flavin_Reduct"/>
    <property type="match status" value="1"/>
</dbReference>
<evidence type="ECO:0000256" key="1">
    <source>
        <dbReference type="ARBA" id="ARBA00001917"/>
    </source>
</evidence>
<dbReference type="PANTHER" id="PTHR33798:SF5">
    <property type="entry name" value="FLAVIN REDUCTASE LIKE DOMAIN-CONTAINING PROTEIN"/>
    <property type="match status" value="1"/>
</dbReference>
<dbReference type="Proteomes" id="UP000622653">
    <property type="component" value="Unassembled WGS sequence"/>
</dbReference>
<keyword evidence="2" id="KW-0285">Flavoprotein</keyword>
<dbReference type="RefSeq" id="WP_194562312.1">
    <property type="nucleotide sequence ID" value="NZ_JADKPV010000001.1"/>
</dbReference>
<feature type="domain" description="Flavin reductase like" evidence="5">
    <location>
        <begin position="20"/>
        <end position="176"/>
    </location>
</feature>
<proteinExistence type="inferred from homology"/>
<keyword evidence="7" id="KW-1185">Reference proteome</keyword>
<evidence type="ECO:0000313" key="6">
    <source>
        <dbReference type="EMBL" id="MBF4500899.1"/>
    </source>
</evidence>
<dbReference type="Gene3D" id="2.30.110.10">
    <property type="entry name" value="Electron Transport, Fmn-binding Protein, Chain A"/>
    <property type="match status" value="1"/>
</dbReference>
<evidence type="ECO:0000256" key="2">
    <source>
        <dbReference type="ARBA" id="ARBA00022630"/>
    </source>
</evidence>
<sequence>MLSIDPNELSERENYKFLVGSIIPRPIAFVTTLSEDGVLNGAPFSYFNIVTANPPMISISVQRMNGKMKDTARHAIAKGELVVHIVDEQNVEQVNKTAASVSVEVSEVILANMTPLASTYVHVPGVQEAKIRMECTLEKAIELGGVGDEVGCDLLIARIVQFHIDPILYDHGRIDAKQLRAVSRLAGASYAKIGEHFEMERPK</sequence>
<evidence type="ECO:0000313" key="7">
    <source>
        <dbReference type="Proteomes" id="UP000622653"/>
    </source>
</evidence>
<dbReference type="AlphaFoldDB" id="A0A8J7KL65"/>
<evidence type="ECO:0000256" key="4">
    <source>
        <dbReference type="ARBA" id="ARBA00038054"/>
    </source>
</evidence>
<comment type="cofactor">
    <cofactor evidence="1">
        <name>FMN</name>
        <dbReference type="ChEBI" id="CHEBI:58210"/>
    </cofactor>
</comment>
<gene>
    <name evidence="6" type="ORF">IRY55_05920</name>
</gene>
<dbReference type="EMBL" id="JADKPV010000001">
    <property type="protein sequence ID" value="MBF4500899.1"/>
    <property type="molecule type" value="Genomic_DNA"/>
</dbReference>
<comment type="caution">
    <text evidence="6">The sequence shown here is derived from an EMBL/GenBank/DDBJ whole genome shotgun (WGS) entry which is preliminary data.</text>
</comment>
<reference evidence="6" key="1">
    <citation type="submission" date="2020-11" db="EMBL/GenBank/DDBJ databases">
        <title>Multidrug resistant novel bacterium Savagea serpentis sp. nov., isolated from the scats of a vine snake (Ahaetulla nasuta).</title>
        <authorList>
            <person name="Venkata Ramana V."/>
            <person name="Vikas Patil S."/>
            <person name="Yogita Lugani V."/>
        </authorList>
    </citation>
    <scope>NUCLEOTIDE SEQUENCE</scope>
    <source>
        <strain evidence="6">SN6</strain>
    </source>
</reference>
<comment type="similarity">
    <text evidence="4">Belongs to the flavoredoxin family.</text>
</comment>
<protein>
    <submittedName>
        <fullName evidence="6">Flavin reductase family protein</fullName>
    </submittedName>
</protein>
<dbReference type="InterPro" id="IPR012349">
    <property type="entry name" value="Split_barrel_FMN-bd"/>
</dbReference>
<accession>A0A8J7KL65</accession>
<evidence type="ECO:0000256" key="3">
    <source>
        <dbReference type="ARBA" id="ARBA00022643"/>
    </source>
</evidence>
<dbReference type="InterPro" id="IPR002563">
    <property type="entry name" value="Flavin_Rdtase-like_dom"/>
</dbReference>
<organism evidence="6 7">
    <name type="scientific">Savagea serpentis</name>
    <dbReference type="NCBI Taxonomy" id="2785297"/>
    <lineage>
        <taxon>Bacteria</taxon>
        <taxon>Bacillati</taxon>
        <taxon>Bacillota</taxon>
        <taxon>Bacilli</taxon>
        <taxon>Bacillales</taxon>
        <taxon>Caryophanaceae</taxon>
        <taxon>Savagea</taxon>
    </lineage>
</organism>
<dbReference type="GO" id="GO:0016646">
    <property type="term" value="F:oxidoreductase activity, acting on the CH-NH group of donors, NAD or NADP as acceptor"/>
    <property type="evidence" value="ECO:0007669"/>
    <property type="project" value="UniProtKB-ARBA"/>
</dbReference>
<evidence type="ECO:0000259" key="5">
    <source>
        <dbReference type="SMART" id="SM00903"/>
    </source>
</evidence>
<dbReference type="GO" id="GO:0010181">
    <property type="term" value="F:FMN binding"/>
    <property type="evidence" value="ECO:0007669"/>
    <property type="project" value="InterPro"/>
</dbReference>
<name>A0A8J7KL65_9BACL</name>
<dbReference type="Pfam" id="PF01613">
    <property type="entry name" value="Flavin_Reduct"/>
    <property type="match status" value="1"/>
</dbReference>
<keyword evidence="3" id="KW-0288">FMN</keyword>
<dbReference type="PANTHER" id="PTHR33798">
    <property type="entry name" value="FLAVOPROTEIN OXYGENASE"/>
    <property type="match status" value="1"/>
</dbReference>
<dbReference type="SUPFAM" id="SSF50475">
    <property type="entry name" value="FMN-binding split barrel"/>
    <property type="match status" value="1"/>
</dbReference>